<protein>
    <submittedName>
        <fullName evidence="1">Uncharacterized protein</fullName>
    </submittedName>
</protein>
<evidence type="ECO:0000313" key="2">
    <source>
        <dbReference type="Proteomes" id="UP000019365"/>
    </source>
</evidence>
<dbReference type="RefSeq" id="WP_019680546.1">
    <property type="nucleotide sequence ID" value="NZ_ATAX01000036.1"/>
</dbReference>
<evidence type="ECO:0000313" key="1">
    <source>
        <dbReference type="EMBL" id="EWM52263.1"/>
    </source>
</evidence>
<keyword evidence="2" id="KW-1185">Reference proteome</keyword>
<comment type="caution">
    <text evidence="1">The sequence shown here is derived from an EMBL/GenBank/DDBJ whole genome shotgun (WGS) entry which is preliminary data.</text>
</comment>
<dbReference type="Proteomes" id="UP000019365">
    <property type="component" value="Unassembled WGS sequence"/>
</dbReference>
<dbReference type="PATRIC" id="fig|1341157.4.peg.3033"/>
<name>W7UEB6_RUMFL</name>
<organism evidence="1 2">
    <name type="scientific">Ruminococcus flavefaciens 007c</name>
    <dbReference type="NCBI Taxonomy" id="1341157"/>
    <lineage>
        <taxon>Bacteria</taxon>
        <taxon>Bacillati</taxon>
        <taxon>Bacillota</taxon>
        <taxon>Clostridia</taxon>
        <taxon>Eubacteriales</taxon>
        <taxon>Oscillospiraceae</taxon>
        <taxon>Ruminococcus</taxon>
    </lineage>
</organism>
<sequence>MFNTNVISQVLPAELIRMNENSEIKTFLSQLRKFLPERVIYEAFSALPEDIFDVEDYISVPYLKSDEEIQEFISENGFEDPQNIISFFMEQYMNNLFDIISDVFDDMEERDESGSFMM</sequence>
<dbReference type="EMBL" id="ATAX01000036">
    <property type="protein sequence ID" value="EWM52263.1"/>
    <property type="molecule type" value="Genomic_DNA"/>
</dbReference>
<dbReference type="AlphaFoldDB" id="W7UEB6"/>
<gene>
    <name evidence="1" type="ORF">RF007C_12995</name>
</gene>
<proteinExistence type="predicted"/>
<accession>W7UEB6</accession>
<reference evidence="1 2" key="1">
    <citation type="journal article" date="2014" name="PLoS ONE">
        <title>Rumen cellulosomics: divergent fiber-degrading strategies revealed by comparative genome-wide analysis of six ruminococcal strains.</title>
        <authorList>
            <person name="Dassa B."/>
            <person name="Borovok I."/>
            <person name="Ruimy-Israeli V."/>
            <person name="Lamed R."/>
            <person name="Flint H.J."/>
            <person name="Duncan S.H."/>
            <person name="Henrissat B."/>
            <person name="Coutinho P."/>
            <person name="Morrison M."/>
            <person name="Mosoni P."/>
            <person name="Yeoman C.J."/>
            <person name="White B.A."/>
            <person name="Bayer E.A."/>
        </authorList>
    </citation>
    <scope>NUCLEOTIDE SEQUENCE [LARGE SCALE GENOMIC DNA]</scope>
    <source>
        <strain evidence="1 2">007c</strain>
    </source>
</reference>
<dbReference type="OrthoDB" id="1822810at2"/>